<evidence type="ECO:0000256" key="3">
    <source>
        <dbReference type="ARBA" id="ARBA00022679"/>
    </source>
</evidence>
<feature type="compositionally biased region" description="Low complexity" evidence="7">
    <location>
        <begin position="407"/>
        <end position="419"/>
    </location>
</feature>
<dbReference type="GO" id="GO:0005739">
    <property type="term" value="C:mitochondrion"/>
    <property type="evidence" value="ECO:0007669"/>
    <property type="project" value="UniProtKB-SubCell"/>
</dbReference>
<keyword evidence="5" id="KW-0496">Mitochondrion</keyword>
<comment type="similarity">
    <text evidence="2">Belongs to the sirtuin family. Class I subfamily.</text>
</comment>
<gene>
    <name evidence="9" type="ORF">EVG20_g8383</name>
</gene>
<dbReference type="Proteomes" id="UP000298327">
    <property type="component" value="Unassembled WGS sequence"/>
</dbReference>
<dbReference type="GO" id="GO:0005634">
    <property type="term" value="C:nucleus"/>
    <property type="evidence" value="ECO:0007669"/>
    <property type="project" value="TreeGrafter"/>
</dbReference>
<dbReference type="AlphaFoldDB" id="A0A4Y9Y8T4"/>
<feature type="binding site" evidence="6">
    <location>
        <position position="213"/>
    </location>
    <ligand>
        <name>Zn(2+)</name>
        <dbReference type="ChEBI" id="CHEBI:29105"/>
    </ligand>
</feature>
<feature type="region of interest" description="Disordered" evidence="7">
    <location>
        <begin position="397"/>
        <end position="461"/>
    </location>
</feature>
<keyword evidence="3" id="KW-0808">Transferase</keyword>
<dbReference type="STRING" id="205917.A0A4Y9Y8T4"/>
<name>A0A4Y9Y8T4_9AGAM</name>
<dbReference type="Pfam" id="PF02146">
    <property type="entry name" value="SIR2"/>
    <property type="match status" value="2"/>
</dbReference>
<evidence type="ECO:0000256" key="5">
    <source>
        <dbReference type="ARBA" id="ARBA00023128"/>
    </source>
</evidence>
<dbReference type="GO" id="GO:0031934">
    <property type="term" value="C:mating-type region heterochromatin"/>
    <property type="evidence" value="ECO:0007669"/>
    <property type="project" value="TreeGrafter"/>
</dbReference>
<dbReference type="GO" id="GO:0046872">
    <property type="term" value="F:metal ion binding"/>
    <property type="evidence" value="ECO:0007669"/>
    <property type="project" value="UniProtKB-KW"/>
</dbReference>
<evidence type="ECO:0000256" key="6">
    <source>
        <dbReference type="PROSITE-ProRule" id="PRU00236"/>
    </source>
</evidence>
<dbReference type="PANTHER" id="PTHR11085">
    <property type="entry name" value="NAD-DEPENDENT PROTEIN DEACYLASE SIRTUIN-5, MITOCHONDRIAL-RELATED"/>
    <property type="match status" value="1"/>
</dbReference>
<keyword evidence="4" id="KW-0520">NAD</keyword>
<accession>A0A4Y9Y8T4</accession>
<evidence type="ECO:0000256" key="7">
    <source>
        <dbReference type="SAM" id="MobiDB-lite"/>
    </source>
</evidence>
<dbReference type="GO" id="GO:0031508">
    <property type="term" value="P:pericentric heterochromatin formation"/>
    <property type="evidence" value="ECO:0007669"/>
    <property type="project" value="TreeGrafter"/>
</dbReference>
<evidence type="ECO:0000313" key="9">
    <source>
        <dbReference type="EMBL" id="TFY57841.1"/>
    </source>
</evidence>
<protein>
    <recommendedName>
        <fullName evidence="8">Deacetylase sirtuin-type domain-containing protein</fullName>
    </recommendedName>
</protein>
<comment type="caution">
    <text evidence="9">The sequence shown here is derived from an EMBL/GenBank/DDBJ whole genome shotgun (WGS) entry which is preliminary data.</text>
</comment>
<dbReference type="GO" id="GO:0017136">
    <property type="term" value="F:histone deacetylase activity, NAD-dependent"/>
    <property type="evidence" value="ECO:0007669"/>
    <property type="project" value="TreeGrafter"/>
</dbReference>
<proteinExistence type="inferred from homology"/>
<evidence type="ECO:0000256" key="1">
    <source>
        <dbReference type="ARBA" id="ARBA00004173"/>
    </source>
</evidence>
<feature type="binding site" evidence="6">
    <location>
        <position position="210"/>
    </location>
    <ligand>
        <name>Zn(2+)</name>
        <dbReference type="ChEBI" id="CHEBI:29105"/>
    </ligand>
</feature>
<comment type="subcellular location">
    <subcellularLocation>
        <location evidence="1">Mitochondrion</location>
    </subcellularLocation>
</comment>
<dbReference type="InterPro" id="IPR029035">
    <property type="entry name" value="DHS-like_NAD/FAD-binding_dom"/>
</dbReference>
<organism evidence="9 10">
    <name type="scientific">Dentipellis fragilis</name>
    <dbReference type="NCBI Taxonomy" id="205917"/>
    <lineage>
        <taxon>Eukaryota</taxon>
        <taxon>Fungi</taxon>
        <taxon>Dikarya</taxon>
        <taxon>Basidiomycota</taxon>
        <taxon>Agaricomycotina</taxon>
        <taxon>Agaricomycetes</taxon>
        <taxon>Russulales</taxon>
        <taxon>Hericiaceae</taxon>
        <taxon>Dentipellis</taxon>
    </lineage>
</organism>
<dbReference type="EMBL" id="SEOQ01000721">
    <property type="protein sequence ID" value="TFY57841.1"/>
    <property type="molecule type" value="Genomic_DNA"/>
</dbReference>
<feature type="compositionally biased region" description="Low complexity" evidence="7">
    <location>
        <begin position="447"/>
        <end position="458"/>
    </location>
</feature>
<dbReference type="OrthoDB" id="2919105at2759"/>
<dbReference type="PANTHER" id="PTHR11085:SF15">
    <property type="entry name" value="NAD-DEPENDENT HISTONE DEACETYLASE HST4"/>
    <property type="match status" value="1"/>
</dbReference>
<dbReference type="GO" id="GO:0006282">
    <property type="term" value="P:regulation of DNA repair"/>
    <property type="evidence" value="ECO:0007669"/>
    <property type="project" value="TreeGrafter"/>
</dbReference>
<dbReference type="InterPro" id="IPR026591">
    <property type="entry name" value="Sirtuin_cat_small_dom_sf"/>
</dbReference>
<dbReference type="GO" id="GO:0000122">
    <property type="term" value="P:negative regulation of transcription by RNA polymerase II"/>
    <property type="evidence" value="ECO:0007669"/>
    <property type="project" value="TreeGrafter"/>
</dbReference>
<dbReference type="PROSITE" id="PS50305">
    <property type="entry name" value="SIRTUIN"/>
    <property type="match status" value="1"/>
</dbReference>
<dbReference type="Gene3D" id="3.30.1600.10">
    <property type="entry name" value="SIR2/SIRT2 'Small Domain"/>
    <property type="match status" value="1"/>
</dbReference>
<dbReference type="InterPro" id="IPR050134">
    <property type="entry name" value="NAD-dep_sirtuin_deacylases"/>
</dbReference>
<feature type="domain" description="Deacetylase sirtuin-type" evidence="8">
    <location>
        <begin position="25"/>
        <end position="389"/>
    </location>
</feature>
<evidence type="ECO:0000259" key="8">
    <source>
        <dbReference type="PROSITE" id="PS50305"/>
    </source>
</evidence>
<evidence type="ECO:0000256" key="2">
    <source>
        <dbReference type="ARBA" id="ARBA00006924"/>
    </source>
</evidence>
<dbReference type="Gene3D" id="3.40.50.1220">
    <property type="entry name" value="TPP-binding domain"/>
    <property type="match status" value="1"/>
</dbReference>
<reference evidence="9 10" key="1">
    <citation type="submission" date="2019-02" db="EMBL/GenBank/DDBJ databases">
        <title>Genome sequencing of the rare red list fungi Dentipellis fragilis.</title>
        <authorList>
            <person name="Buettner E."/>
            <person name="Kellner H."/>
        </authorList>
    </citation>
    <scope>NUCLEOTIDE SEQUENCE [LARGE SCALE GENOMIC DNA]</scope>
    <source>
        <strain evidence="9 10">DSM 105465</strain>
    </source>
</reference>
<feature type="region of interest" description="Disordered" evidence="7">
    <location>
        <begin position="160"/>
        <end position="195"/>
    </location>
</feature>
<dbReference type="SUPFAM" id="SSF52467">
    <property type="entry name" value="DHS-like NAD/FAD-binding domain"/>
    <property type="match status" value="1"/>
</dbReference>
<sequence length="574" mass="62544">MTVLLPLEEDQNSLNSGYPSFLKSSCQPSEDISRVVKAVVKARSIAVVCGAGISVGAGIPDFRSSDGLFQSLKRDNPFLSSGKDLFDASVFNSEQTLSLFYRMIAHLSEISGTASPTPFHTLLRSLDDRRSLLRVYTQNIDALESKTGISFGVPEIEDKRYKPRSRGKGKAPALPADSGSDPVYTSRLPSPPPETPRCIPLHGTLKSLHCQTCTHSFPLTDHLSSLSAGVPPYCPECAALEETRQLVGKRSRGVGKLRPSVVLYNEDHKDGEEVGEVVRKDLMGNSKGRGRNGADLLLVVGTSLRVPGTKRIVREFSKAVRSRASSRISAKVTDPGPSTRTEDPPIQTIYVNLDFPVPSREWEGVFDVWVKGDAQEFADLVHKELLKEKLAQQAIRDRKRKREEALRAATQASTDSSAKPAPPKKCKPSSSASVDVPLGPPSRRKVSPSSQSSTRQSPAVVTRKVNGEISIILRIPPRPPVSPIAIRTRAVPEVYITTPAPPGRGKIPKKLQLPPTPASTPSAQDMGRTRITGTNNSEMSRPVEREVDRDDDVDSLPMLPRTLRRAQLGLRSTS</sequence>
<dbReference type="InterPro" id="IPR026590">
    <property type="entry name" value="Ssirtuin_cat_dom"/>
</dbReference>
<feature type="binding site" evidence="6">
    <location>
        <position position="234"/>
    </location>
    <ligand>
        <name>Zn(2+)</name>
        <dbReference type="ChEBI" id="CHEBI:29105"/>
    </ligand>
</feature>
<feature type="active site" description="Proton acceptor" evidence="6">
    <location>
        <position position="202"/>
    </location>
</feature>
<dbReference type="GO" id="GO:0070403">
    <property type="term" value="F:NAD+ binding"/>
    <property type="evidence" value="ECO:0007669"/>
    <property type="project" value="InterPro"/>
</dbReference>
<dbReference type="InterPro" id="IPR003000">
    <property type="entry name" value="Sirtuin"/>
</dbReference>
<dbReference type="GO" id="GO:1990414">
    <property type="term" value="P:replication-born double-strand break repair via sister chromatid exchange"/>
    <property type="evidence" value="ECO:0007669"/>
    <property type="project" value="TreeGrafter"/>
</dbReference>
<feature type="region of interest" description="Disordered" evidence="7">
    <location>
        <begin position="324"/>
        <end position="344"/>
    </location>
</feature>
<evidence type="ECO:0000256" key="4">
    <source>
        <dbReference type="ARBA" id="ARBA00023027"/>
    </source>
</evidence>
<feature type="region of interest" description="Disordered" evidence="7">
    <location>
        <begin position="499"/>
        <end position="560"/>
    </location>
</feature>
<feature type="binding site" evidence="6">
    <location>
        <position position="237"/>
    </location>
    <ligand>
        <name>Zn(2+)</name>
        <dbReference type="ChEBI" id="CHEBI:29105"/>
    </ligand>
</feature>
<evidence type="ECO:0000313" key="10">
    <source>
        <dbReference type="Proteomes" id="UP000298327"/>
    </source>
</evidence>
<keyword evidence="6" id="KW-0862">Zinc</keyword>
<keyword evidence="10" id="KW-1185">Reference proteome</keyword>
<keyword evidence="6" id="KW-0479">Metal-binding</keyword>